<evidence type="ECO:0000256" key="3">
    <source>
        <dbReference type="HAMAP-Rule" id="MF_00649"/>
    </source>
</evidence>
<evidence type="ECO:0000256" key="1">
    <source>
        <dbReference type="ARBA" id="ARBA00022723"/>
    </source>
</evidence>
<organism evidence="4 5">
    <name type="scientific">Paludibacterium paludis</name>
    <dbReference type="NCBI Taxonomy" id="1225769"/>
    <lineage>
        <taxon>Bacteria</taxon>
        <taxon>Pseudomonadati</taxon>
        <taxon>Pseudomonadota</taxon>
        <taxon>Betaproteobacteria</taxon>
        <taxon>Neisseriales</taxon>
        <taxon>Chromobacteriaceae</taxon>
        <taxon>Paludibacterium</taxon>
    </lineage>
</organism>
<dbReference type="AlphaFoldDB" id="A0A918NZB4"/>
<dbReference type="HAMAP" id="MF_00649">
    <property type="entry name" value="DNA_gyrase_inhibitor_YacG"/>
    <property type="match status" value="1"/>
</dbReference>
<feature type="binding site" evidence="3">
    <location>
        <position position="13"/>
    </location>
    <ligand>
        <name>Zn(2+)</name>
        <dbReference type="ChEBI" id="CHEBI:29105"/>
    </ligand>
</feature>
<dbReference type="PANTHER" id="PTHR36150:SF1">
    <property type="entry name" value="DNA GYRASE INHIBITOR YACG"/>
    <property type="match status" value="1"/>
</dbReference>
<protein>
    <recommendedName>
        <fullName evidence="3">DNA gyrase inhibitor YacG</fullName>
    </recommendedName>
</protein>
<reference evidence="4" key="2">
    <citation type="submission" date="2020-09" db="EMBL/GenBank/DDBJ databases">
        <authorList>
            <person name="Sun Q."/>
            <person name="Kim S."/>
        </authorList>
    </citation>
    <scope>NUCLEOTIDE SEQUENCE</scope>
    <source>
        <strain evidence="4">KCTC 32182</strain>
    </source>
</reference>
<keyword evidence="1 3" id="KW-0479">Metal-binding</keyword>
<dbReference type="GO" id="GO:0006355">
    <property type="term" value="P:regulation of DNA-templated transcription"/>
    <property type="evidence" value="ECO:0007669"/>
    <property type="project" value="InterPro"/>
</dbReference>
<dbReference type="SUPFAM" id="SSF57716">
    <property type="entry name" value="Glucocorticoid receptor-like (DNA-binding domain)"/>
    <property type="match status" value="1"/>
</dbReference>
<feature type="binding site" evidence="3">
    <location>
        <position position="33"/>
    </location>
    <ligand>
        <name>Zn(2+)</name>
        <dbReference type="ChEBI" id="CHEBI:29105"/>
    </ligand>
</feature>
<feature type="binding site" evidence="3">
    <location>
        <position position="10"/>
    </location>
    <ligand>
        <name>Zn(2+)</name>
        <dbReference type="ChEBI" id="CHEBI:29105"/>
    </ligand>
</feature>
<dbReference type="Gene3D" id="3.30.50.10">
    <property type="entry name" value="Erythroid Transcription Factor GATA-1, subunit A"/>
    <property type="match status" value="1"/>
</dbReference>
<dbReference type="InterPro" id="IPR005584">
    <property type="entry name" value="DNA_gyrase_inhibitor_YacG"/>
</dbReference>
<dbReference type="EMBL" id="BMYX01000003">
    <property type="protein sequence ID" value="GGY08192.1"/>
    <property type="molecule type" value="Genomic_DNA"/>
</dbReference>
<keyword evidence="2 3" id="KW-0862">Zinc</keyword>
<evidence type="ECO:0000313" key="5">
    <source>
        <dbReference type="Proteomes" id="UP000645257"/>
    </source>
</evidence>
<dbReference type="NCBIfam" id="NF001638">
    <property type="entry name" value="PRK00418.1"/>
    <property type="match status" value="1"/>
</dbReference>
<keyword evidence="5" id="KW-1185">Reference proteome</keyword>
<evidence type="ECO:0000256" key="2">
    <source>
        <dbReference type="ARBA" id="ARBA00022833"/>
    </source>
</evidence>
<comment type="similarity">
    <text evidence="3">Belongs to the DNA gyrase inhibitor YacG family.</text>
</comment>
<comment type="subunit">
    <text evidence="3">Interacts with GyrB.</text>
</comment>
<dbReference type="PANTHER" id="PTHR36150">
    <property type="entry name" value="DNA GYRASE INHIBITOR YACG"/>
    <property type="match status" value="1"/>
</dbReference>
<feature type="binding site" evidence="3">
    <location>
        <position position="29"/>
    </location>
    <ligand>
        <name>Zn(2+)</name>
        <dbReference type="ChEBI" id="CHEBI:29105"/>
    </ligand>
</feature>
<gene>
    <name evidence="3" type="primary">yacG</name>
    <name evidence="4" type="ORF">GCM10011289_08580</name>
</gene>
<dbReference type="GO" id="GO:0008657">
    <property type="term" value="F:DNA topoisomerase type II (double strand cut, ATP-hydrolyzing) inhibitor activity"/>
    <property type="evidence" value="ECO:0007669"/>
    <property type="project" value="UniProtKB-UniRule"/>
</dbReference>
<comment type="cofactor">
    <cofactor evidence="3">
        <name>Zn(2+)</name>
        <dbReference type="ChEBI" id="CHEBI:29105"/>
    </cofactor>
    <text evidence="3">Binds 1 zinc ion.</text>
</comment>
<proteinExistence type="inferred from homology"/>
<comment type="caution">
    <text evidence="4">The sequence shown here is derived from an EMBL/GenBank/DDBJ whole genome shotgun (WGS) entry which is preliminary data.</text>
</comment>
<dbReference type="Proteomes" id="UP000645257">
    <property type="component" value="Unassembled WGS sequence"/>
</dbReference>
<dbReference type="GO" id="GO:0008270">
    <property type="term" value="F:zinc ion binding"/>
    <property type="evidence" value="ECO:0007669"/>
    <property type="project" value="UniProtKB-UniRule"/>
</dbReference>
<reference evidence="4" key="1">
    <citation type="journal article" date="2014" name="Int. J. Syst. Evol. Microbiol.">
        <title>Complete genome sequence of Corynebacterium casei LMG S-19264T (=DSM 44701T), isolated from a smear-ripened cheese.</title>
        <authorList>
            <consortium name="US DOE Joint Genome Institute (JGI-PGF)"/>
            <person name="Walter F."/>
            <person name="Albersmeier A."/>
            <person name="Kalinowski J."/>
            <person name="Ruckert C."/>
        </authorList>
    </citation>
    <scope>NUCLEOTIDE SEQUENCE</scope>
    <source>
        <strain evidence="4">KCTC 32182</strain>
    </source>
</reference>
<sequence length="65" mass="7160">MSEQALIVSCPGCGATVPWGPQSRYRPFCSERCKMIDLGQWASESYRMPAVETMPDGEDSGSRES</sequence>
<dbReference type="Pfam" id="PF03884">
    <property type="entry name" value="YacG"/>
    <property type="match status" value="1"/>
</dbReference>
<name>A0A918NZB4_9NEIS</name>
<dbReference type="RefSeq" id="WP_189531565.1">
    <property type="nucleotide sequence ID" value="NZ_BMYX01000003.1"/>
</dbReference>
<accession>A0A918NZB4</accession>
<comment type="function">
    <text evidence="3">Inhibits all the catalytic activities of DNA gyrase by preventing its interaction with DNA. Acts by binding directly to the C-terminal domain of GyrB, which probably disrupts DNA binding by the gyrase.</text>
</comment>
<evidence type="ECO:0000313" key="4">
    <source>
        <dbReference type="EMBL" id="GGY08192.1"/>
    </source>
</evidence>
<dbReference type="InterPro" id="IPR013088">
    <property type="entry name" value="Znf_NHR/GATA"/>
</dbReference>